<organism evidence="8 9">
    <name type="scientific">Gallibacter intestinalis</name>
    <dbReference type="NCBI Taxonomy" id="2779356"/>
    <lineage>
        <taxon>Bacteria</taxon>
        <taxon>Bacillati</taxon>
        <taxon>Bacillota</taxon>
        <taxon>Clostridia</taxon>
        <taxon>Eubacteriales</taxon>
        <taxon>Eubacteriaceae</taxon>
        <taxon>Gallibacter</taxon>
    </lineage>
</organism>
<dbReference type="PANTHER" id="PTHR21087">
    <property type="entry name" value="SHIKIMATE KINASE"/>
    <property type="match status" value="1"/>
</dbReference>
<feature type="binding site" evidence="7">
    <location>
        <position position="120"/>
    </location>
    <ligand>
        <name>ATP</name>
        <dbReference type="ChEBI" id="CHEBI:30616"/>
    </ligand>
</feature>
<evidence type="ECO:0000256" key="7">
    <source>
        <dbReference type="HAMAP-Rule" id="MF_00109"/>
    </source>
</evidence>
<dbReference type="RefSeq" id="WP_226384721.1">
    <property type="nucleotide sequence ID" value="NZ_JADCKA010000002.1"/>
</dbReference>
<dbReference type="HAMAP" id="MF_00109">
    <property type="entry name" value="Shikimate_kinase"/>
    <property type="match status" value="1"/>
</dbReference>
<comment type="cofactor">
    <cofactor evidence="7">
        <name>Mg(2+)</name>
        <dbReference type="ChEBI" id="CHEBI:18420"/>
    </cofactor>
    <text evidence="7">Binds 1 Mg(2+) ion per subunit.</text>
</comment>
<dbReference type="InterPro" id="IPR031322">
    <property type="entry name" value="Shikimate/glucono_kinase"/>
</dbReference>
<name>A0ABR9QW05_9FIRM</name>
<keyword evidence="2 7" id="KW-0808">Transferase</keyword>
<dbReference type="EMBL" id="JADCKA010000002">
    <property type="protein sequence ID" value="MBE5035053.1"/>
    <property type="molecule type" value="Genomic_DNA"/>
</dbReference>
<dbReference type="GO" id="GO:0016301">
    <property type="term" value="F:kinase activity"/>
    <property type="evidence" value="ECO:0007669"/>
    <property type="project" value="UniProtKB-KW"/>
</dbReference>
<evidence type="ECO:0000313" key="9">
    <source>
        <dbReference type="Proteomes" id="UP001516588"/>
    </source>
</evidence>
<comment type="catalytic activity">
    <reaction evidence="7">
        <text>shikimate + ATP = 3-phosphoshikimate + ADP + H(+)</text>
        <dbReference type="Rhea" id="RHEA:13121"/>
        <dbReference type="ChEBI" id="CHEBI:15378"/>
        <dbReference type="ChEBI" id="CHEBI:30616"/>
        <dbReference type="ChEBI" id="CHEBI:36208"/>
        <dbReference type="ChEBI" id="CHEBI:145989"/>
        <dbReference type="ChEBI" id="CHEBI:456216"/>
        <dbReference type="EC" id="2.7.1.71"/>
    </reaction>
</comment>
<comment type="subcellular location">
    <subcellularLocation>
        <location evidence="7">Cytoplasm</location>
    </subcellularLocation>
</comment>
<dbReference type="SUPFAM" id="SSF52540">
    <property type="entry name" value="P-loop containing nucleoside triphosphate hydrolases"/>
    <property type="match status" value="1"/>
</dbReference>
<proteinExistence type="inferred from homology"/>
<feature type="binding site" evidence="7">
    <location>
        <position position="19"/>
    </location>
    <ligand>
        <name>Mg(2+)</name>
        <dbReference type="ChEBI" id="CHEBI:18420"/>
    </ligand>
</feature>
<keyword evidence="9" id="KW-1185">Reference proteome</keyword>
<keyword evidence="4 7" id="KW-0418">Kinase</keyword>
<evidence type="ECO:0000256" key="4">
    <source>
        <dbReference type="ARBA" id="ARBA00022777"/>
    </source>
</evidence>
<evidence type="ECO:0000256" key="5">
    <source>
        <dbReference type="ARBA" id="ARBA00022840"/>
    </source>
</evidence>
<evidence type="ECO:0000256" key="1">
    <source>
        <dbReference type="ARBA" id="ARBA00022605"/>
    </source>
</evidence>
<dbReference type="Proteomes" id="UP001516588">
    <property type="component" value="Unassembled WGS sequence"/>
</dbReference>
<dbReference type="InterPro" id="IPR000623">
    <property type="entry name" value="Shikimate_kinase/TSH1"/>
</dbReference>
<dbReference type="PANTHER" id="PTHR21087:SF16">
    <property type="entry name" value="SHIKIMATE KINASE 1, CHLOROPLASTIC"/>
    <property type="match status" value="1"/>
</dbReference>
<dbReference type="InterPro" id="IPR027417">
    <property type="entry name" value="P-loop_NTPase"/>
</dbReference>
<evidence type="ECO:0000256" key="2">
    <source>
        <dbReference type="ARBA" id="ARBA00022679"/>
    </source>
</evidence>
<comment type="pathway">
    <text evidence="7">Metabolic intermediate biosynthesis; chorismate biosynthesis; chorismate from D-erythrose 4-phosphate and phosphoenolpyruvate: step 5/7.</text>
</comment>
<keyword evidence="7" id="KW-0460">Magnesium</keyword>
<comment type="subunit">
    <text evidence="7">Monomer.</text>
</comment>
<keyword evidence="7" id="KW-0479">Metal-binding</keyword>
<accession>A0ABR9QW05</accession>
<keyword evidence="3 7" id="KW-0547">Nucleotide-binding</keyword>
<dbReference type="Pfam" id="PF01202">
    <property type="entry name" value="SKI"/>
    <property type="match status" value="1"/>
</dbReference>
<comment type="caution">
    <text evidence="8">The sequence shown here is derived from an EMBL/GenBank/DDBJ whole genome shotgun (WGS) entry which is preliminary data.</text>
</comment>
<feature type="binding site" evidence="7">
    <location>
        <begin position="15"/>
        <end position="20"/>
    </location>
    <ligand>
        <name>ATP</name>
        <dbReference type="ChEBI" id="CHEBI:30616"/>
    </ligand>
</feature>
<keyword evidence="1 7" id="KW-0028">Amino-acid biosynthesis</keyword>
<gene>
    <name evidence="7" type="primary">aroK</name>
    <name evidence="8" type="ORF">INF20_02010</name>
</gene>
<feature type="binding site" evidence="7">
    <location>
        <position position="37"/>
    </location>
    <ligand>
        <name>substrate</name>
    </ligand>
</feature>
<comment type="similarity">
    <text evidence="7">Belongs to the shikimate kinase family.</text>
</comment>
<evidence type="ECO:0000256" key="6">
    <source>
        <dbReference type="ARBA" id="ARBA00023141"/>
    </source>
</evidence>
<protein>
    <recommendedName>
        <fullName evidence="7">Shikimate kinase</fullName>
        <shortName evidence="7">SK</shortName>
        <ecNumber evidence="7">2.7.1.71</ecNumber>
    </recommendedName>
</protein>
<feature type="binding site" evidence="7">
    <location>
        <position position="137"/>
    </location>
    <ligand>
        <name>substrate</name>
    </ligand>
</feature>
<dbReference type="EC" id="2.7.1.71" evidence="7"/>
<feature type="binding site" evidence="7">
    <location>
        <position position="82"/>
    </location>
    <ligand>
        <name>substrate</name>
    </ligand>
</feature>
<evidence type="ECO:0000313" key="8">
    <source>
        <dbReference type="EMBL" id="MBE5035053.1"/>
    </source>
</evidence>
<sequence>MTNSKNNIILIGMPGSGKSTNGVILAKNMGMDFIDSDILIQHVKGMRLEELLNIHGPEGFNVIEEEVNAAIDVENTVIATGGSVVYGEKAMENLKAQGTVVYLDITCKELEERLGDLRERGVSIKDGWTLQDLYDERKPLYEKYADITVNVSGLTVGESMELIKSHFVSGE</sequence>
<evidence type="ECO:0000256" key="3">
    <source>
        <dbReference type="ARBA" id="ARBA00022741"/>
    </source>
</evidence>
<comment type="caution">
    <text evidence="7">Lacks conserved residue(s) required for the propagation of feature annotation.</text>
</comment>
<comment type="function">
    <text evidence="7">Catalyzes the specific phosphorylation of the 3-hydroxyl group of shikimic acid using ATP as a cosubstrate.</text>
</comment>
<keyword evidence="5 7" id="KW-0067">ATP-binding</keyword>
<dbReference type="PRINTS" id="PR01100">
    <property type="entry name" value="SHIKIMTKNASE"/>
</dbReference>
<dbReference type="CDD" id="cd00464">
    <property type="entry name" value="SK"/>
    <property type="match status" value="1"/>
</dbReference>
<keyword evidence="6 7" id="KW-0057">Aromatic amino acid biosynthesis</keyword>
<keyword evidence="7" id="KW-0963">Cytoplasm</keyword>
<reference evidence="8 9" key="1">
    <citation type="submission" date="2020-10" db="EMBL/GenBank/DDBJ databases">
        <title>ChiBAC.</title>
        <authorList>
            <person name="Zenner C."/>
            <person name="Hitch T.C.A."/>
            <person name="Clavel T."/>
        </authorList>
    </citation>
    <scope>NUCLEOTIDE SEQUENCE [LARGE SCALE GENOMIC DNA]</scope>
    <source>
        <strain evidence="8 9">DSM 108706</strain>
    </source>
</reference>
<dbReference type="Gene3D" id="3.40.50.300">
    <property type="entry name" value="P-loop containing nucleotide triphosphate hydrolases"/>
    <property type="match status" value="1"/>
</dbReference>